<comment type="subunit">
    <text evidence="4">Heterodimer composed of an alpha and a beta subunit.</text>
</comment>
<feature type="domain" description="Thiamine pyrophosphate enzyme central" evidence="13">
    <location>
        <begin position="204"/>
        <end position="337"/>
    </location>
</feature>
<dbReference type="InterPro" id="IPR012846">
    <property type="entry name" value="Acetolactate_synth_lsu"/>
</dbReference>
<protein>
    <recommendedName>
        <fullName evidence="12">Acetolactate synthase</fullName>
        <ecNumber evidence="12">2.2.1.6</ecNumber>
    </recommendedName>
</protein>
<comment type="pathway">
    <text evidence="2 12">Amino-acid biosynthesis; L-valine biosynthesis; L-valine from pyruvate: step 1/4.</text>
</comment>
<evidence type="ECO:0000256" key="12">
    <source>
        <dbReference type="RuleBase" id="RU003591"/>
    </source>
</evidence>
<dbReference type="FunFam" id="3.40.50.970:FF:000007">
    <property type="entry name" value="Acetolactate synthase"/>
    <property type="match status" value="1"/>
</dbReference>
<sequence>MNQNQVNQIGVVTVVRAVDALADEIVKMNIREVFGIPGGQIMPLFDAFYGKEAKIFLFRHEQGAIHAADAYGRVTKRPGIVMVTSGPGATNLATGLANAMMDSSPLVALTGQVPTSVFGRDAFQETDIVGLSMPIVKHTFMVKKPEDLVPAFKAAYRIATDGRPGPVLVDIPRDAQLSEVKGDGSGSINVNYKGVPEPDIGLVAYAVKLLMEAKRPVMLVGGGVCWSNATEEALAIAETLWMPIVTTLPGKNCVPNNHPLFMGPAGMHGRVEADAAIINSDLVLAVGTRFSDRTVGDFKEFQRGRKIIHIDIDKSEIGKNVKPSVGIIGDAKVALRMMLELIPKAAVKNEAFVNWLKSIKEAYEKFREQDNMPGFAPWKVLKVIREVTPPHAITATSVGSHQMWSELHWDVYVPGTFITSAGLGTMGFGLPAALGAKVAKPNVPVIDIDGDGSFQMTMQNLALVREYNLPIVVVIFDNSTLMLVRHWQMLLYSRRIIGVDFQANPDFMKIAEAYGIDGVRPSNYDELRNSVARAIRNNEPLIVDVTIDRERDLVLPWVQPGKWLTEVTLPDGFKVNLRYGDGE</sequence>
<evidence type="ECO:0000313" key="17">
    <source>
        <dbReference type="Proteomes" id="UP000001137"/>
    </source>
</evidence>
<dbReference type="InterPro" id="IPR000399">
    <property type="entry name" value="TPP-bd_CS"/>
</dbReference>
<evidence type="ECO:0000259" key="13">
    <source>
        <dbReference type="Pfam" id="PF00205"/>
    </source>
</evidence>
<dbReference type="UniPathway" id="UPA00049">
    <property type="reaction ID" value="UER00059"/>
</dbReference>
<dbReference type="GO" id="GO:0009099">
    <property type="term" value="P:L-valine biosynthetic process"/>
    <property type="evidence" value="ECO:0007669"/>
    <property type="project" value="UniProtKB-UniPathway"/>
</dbReference>
<dbReference type="GO" id="GO:0009097">
    <property type="term" value="P:isoleucine biosynthetic process"/>
    <property type="evidence" value="ECO:0007669"/>
    <property type="project" value="UniProtKB-UniPathway"/>
</dbReference>
<dbReference type="Pfam" id="PF02776">
    <property type="entry name" value="TPP_enzyme_N"/>
    <property type="match status" value="1"/>
</dbReference>
<dbReference type="Pfam" id="PF02775">
    <property type="entry name" value="TPP_enzyme_C"/>
    <property type="match status" value="1"/>
</dbReference>
<keyword evidence="10 12" id="KW-0100">Branched-chain amino acid biosynthesis</keyword>
<comment type="cofactor">
    <cofactor evidence="12">
        <name>Mg(2+)</name>
        <dbReference type="ChEBI" id="CHEBI:18420"/>
    </cofactor>
    <text evidence="12">Binds 1 Mg(2+) ion per subunit.</text>
</comment>
<keyword evidence="8 12" id="KW-0460">Magnesium</keyword>
<comment type="catalytic activity">
    <reaction evidence="11">
        <text>a 2-oxocarboxylate + 2 oxidized [2Fe-2S]-[ferredoxin] + CoA = an acyl-CoA + 2 reduced [2Fe-2S]-[ferredoxin] + CO2 + H(+)</text>
        <dbReference type="Rhea" id="RHEA:42316"/>
        <dbReference type="Rhea" id="RHEA-COMP:10000"/>
        <dbReference type="Rhea" id="RHEA-COMP:10001"/>
        <dbReference type="ChEBI" id="CHEBI:15378"/>
        <dbReference type="ChEBI" id="CHEBI:16526"/>
        <dbReference type="ChEBI" id="CHEBI:33737"/>
        <dbReference type="ChEBI" id="CHEBI:33738"/>
        <dbReference type="ChEBI" id="CHEBI:35179"/>
        <dbReference type="ChEBI" id="CHEBI:57287"/>
        <dbReference type="ChEBI" id="CHEBI:58342"/>
        <dbReference type="EC" id="1.2.7.11"/>
    </reaction>
</comment>
<evidence type="ECO:0000256" key="2">
    <source>
        <dbReference type="ARBA" id="ARBA00005025"/>
    </source>
</evidence>
<dbReference type="Gene3D" id="3.40.50.1220">
    <property type="entry name" value="TPP-binding domain"/>
    <property type="match status" value="1"/>
</dbReference>
<name>A8MDZ1_CALMQ</name>
<feature type="domain" description="Thiamine pyrophosphate enzyme N-terminal TPP-binding" evidence="15">
    <location>
        <begin position="17"/>
        <end position="129"/>
    </location>
</feature>
<dbReference type="InterPro" id="IPR039368">
    <property type="entry name" value="AHAS_TPP"/>
</dbReference>
<evidence type="ECO:0000256" key="6">
    <source>
        <dbReference type="ARBA" id="ARBA00022679"/>
    </source>
</evidence>
<accession>A8MDZ1</accession>
<dbReference type="SUPFAM" id="SSF52518">
    <property type="entry name" value="Thiamin diphosphate-binding fold (THDP-binding)"/>
    <property type="match status" value="2"/>
</dbReference>
<dbReference type="GO" id="GO:0000287">
    <property type="term" value="F:magnesium ion binding"/>
    <property type="evidence" value="ECO:0007669"/>
    <property type="project" value="UniProtKB-UniRule"/>
</dbReference>
<evidence type="ECO:0000256" key="8">
    <source>
        <dbReference type="ARBA" id="ARBA00022842"/>
    </source>
</evidence>
<dbReference type="GO" id="GO:0003984">
    <property type="term" value="F:acetolactate synthase activity"/>
    <property type="evidence" value="ECO:0007669"/>
    <property type="project" value="UniProtKB-EC"/>
</dbReference>
<dbReference type="SUPFAM" id="SSF52467">
    <property type="entry name" value="DHS-like NAD/FAD-binding domain"/>
    <property type="match status" value="1"/>
</dbReference>
<proteinExistence type="inferred from homology"/>
<gene>
    <name evidence="16" type="ordered locus">Cmaq_1170</name>
</gene>
<comment type="similarity">
    <text evidence="3 12">Belongs to the TPP enzyme family.</text>
</comment>
<comment type="pathway">
    <text evidence="1 12">Amino-acid biosynthesis; L-isoleucine biosynthesis; L-isoleucine from 2-oxobutanoate: step 1/4.</text>
</comment>
<evidence type="ECO:0000256" key="11">
    <source>
        <dbReference type="ARBA" id="ARBA00048893"/>
    </source>
</evidence>
<evidence type="ECO:0000259" key="15">
    <source>
        <dbReference type="Pfam" id="PF02776"/>
    </source>
</evidence>
<dbReference type="InterPro" id="IPR029061">
    <property type="entry name" value="THDP-binding"/>
</dbReference>
<evidence type="ECO:0000256" key="7">
    <source>
        <dbReference type="ARBA" id="ARBA00022723"/>
    </source>
</evidence>
<dbReference type="InterPro" id="IPR012000">
    <property type="entry name" value="Thiamin_PyroP_enz_cen_dom"/>
</dbReference>
<dbReference type="KEGG" id="cma:Cmaq_1170"/>
<dbReference type="CDD" id="cd07035">
    <property type="entry name" value="TPP_PYR_POX_like"/>
    <property type="match status" value="1"/>
</dbReference>
<dbReference type="PANTHER" id="PTHR18968:SF13">
    <property type="entry name" value="ACETOLACTATE SYNTHASE CATALYTIC SUBUNIT, MITOCHONDRIAL"/>
    <property type="match status" value="1"/>
</dbReference>
<dbReference type="HOGENOM" id="CLU_013748_1_2_2"/>
<dbReference type="GO" id="GO:0018491">
    <property type="term" value="F:2-oxobutyrate synthase activity"/>
    <property type="evidence" value="ECO:0007669"/>
    <property type="project" value="UniProtKB-ARBA"/>
</dbReference>
<keyword evidence="6 12" id="KW-0808">Transferase</keyword>
<dbReference type="eggNOG" id="arCOG01998">
    <property type="taxonomic scope" value="Archaea"/>
</dbReference>
<keyword evidence="5 12" id="KW-0028">Amino-acid biosynthesis</keyword>
<evidence type="ECO:0000259" key="14">
    <source>
        <dbReference type="Pfam" id="PF02775"/>
    </source>
</evidence>
<evidence type="ECO:0000256" key="10">
    <source>
        <dbReference type="ARBA" id="ARBA00023304"/>
    </source>
</evidence>
<evidence type="ECO:0000313" key="16">
    <source>
        <dbReference type="EMBL" id="ABW01997.1"/>
    </source>
</evidence>
<dbReference type="STRING" id="397948.Cmaq_1170"/>
<dbReference type="AlphaFoldDB" id="A8MDZ1"/>
<dbReference type="EMBL" id="CP000852">
    <property type="protein sequence ID" value="ABW01997.1"/>
    <property type="molecule type" value="Genomic_DNA"/>
</dbReference>
<evidence type="ECO:0000256" key="1">
    <source>
        <dbReference type="ARBA" id="ARBA00004974"/>
    </source>
</evidence>
<dbReference type="GO" id="GO:0019164">
    <property type="term" value="F:pyruvate synthase activity"/>
    <property type="evidence" value="ECO:0007669"/>
    <property type="project" value="UniProtKB-ARBA"/>
</dbReference>
<dbReference type="InterPro" id="IPR012001">
    <property type="entry name" value="Thiamin_PyroP_enz_TPP-bd_dom"/>
</dbReference>
<dbReference type="NCBIfam" id="TIGR00118">
    <property type="entry name" value="acolac_lg"/>
    <property type="match status" value="1"/>
</dbReference>
<dbReference type="RefSeq" id="WP_012186216.1">
    <property type="nucleotide sequence ID" value="NC_009954.1"/>
</dbReference>
<evidence type="ECO:0000256" key="9">
    <source>
        <dbReference type="ARBA" id="ARBA00023052"/>
    </source>
</evidence>
<dbReference type="EC" id="2.2.1.6" evidence="12"/>
<organism evidence="16 17">
    <name type="scientific">Caldivirga maquilingensis (strain ATCC 700844 / DSM 13496 / JCM 10307 / IC-167)</name>
    <dbReference type="NCBI Taxonomy" id="397948"/>
    <lineage>
        <taxon>Archaea</taxon>
        <taxon>Thermoproteota</taxon>
        <taxon>Thermoprotei</taxon>
        <taxon>Thermoproteales</taxon>
        <taxon>Thermoproteaceae</taxon>
        <taxon>Caldivirga</taxon>
    </lineage>
</organism>
<evidence type="ECO:0000256" key="4">
    <source>
        <dbReference type="ARBA" id="ARBA00011631"/>
    </source>
</evidence>
<dbReference type="Gene3D" id="3.40.50.970">
    <property type="match status" value="2"/>
</dbReference>
<dbReference type="OrthoDB" id="6837at2157"/>
<reference evidence="16 17" key="1">
    <citation type="submission" date="2007-10" db="EMBL/GenBank/DDBJ databases">
        <title>Complete sequence of Caldivirga maquilingensis IC-167.</title>
        <authorList>
            <consortium name="US DOE Joint Genome Institute"/>
            <person name="Copeland A."/>
            <person name="Lucas S."/>
            <person name="Lapidus A."/>
            <person name="Barry K."/>
            <person name="Glavina del Rio T."/>
            <person name="Dalin E."/>
            <person name="Tice H."/>
            <person name="Pitluck S."/>
            <person name="Saunders E."/>
            <person name="Brettin T."/>
            <person name="Bruce D."/>
            <person name="Detter J.C."/>
            <person name="Han C."/>
            <person name="Schmutz J."/>
            <person name="Larimer F."/>
            <person name="Land M."/>
            <person name="Hauser L."/>
            <person name="Kyrpides N."/>
            <person name="Ivanova N."/>
            <person name="Biddle J.F."/>
            <person name="Zhang Z."/>
            <person name="Fitz-Gibbon S.T."/>
            <person name="Lowe T.M."/>
            <person name="Saltikov C."/>
            <person name="House C.H."/>
            <person name="Richardson P."/>
        </authorList>
    </citation>
    <scope>NUCLEOTIDE SEQUENCE [LARGE SCALE GENOMIC DNA]</scope>
    <source>
        <strain evidence="17">ATCC 700844 / DSM 13496 / JCM 10307 / IC-167</strain>
    </source>
</reference>
<comment type="cofactor">
    <cofactor evidence="12">
        <name>thiamine diphosphate</name>
        <dbReference type="ChEBI" id="CHEBI:58937"/>
    </cofactor>
    <text evidence="12">Binds 1 thiamine pyrophosphate per subunit.</text>
</comment>
<feature type="domain" description="Thiamine pyrophosphate enzyme TPP-binding" evidence="14">
    <location>
        <begin position="398"/>
        <end position="545"/>
    </location>
</feature>
<dbReference type="InterPro" id="IPR011766">
    <property type="entry name" value="TPP_enzyme_TPP-bd"/>
</dbReference>
<keyword evidence="7 12" id="KW-0479">Metal-binding</keyword>
<dbReference type="PROSITE" id="PS00187">
    <property type="entry name" value="TPP_ENZYMES"/>
    <property type="match status" value="1"/>
</dbReference>
<dbReference type="InterPro" id="IPR045229">
    <property type="entry name" value="TPP_enz"/>
</dbReference>
<dbReference type="GO" id="GO:0030976">
    <property type="term" value="F:thiamine pyrophosphate binding"/>
    <property type="evidence" value="ECO:0007669"/>
    <property type="project" value="UniProtKB-UniRule"/>
</dbReference>
<keyword evidence="17" id="KW-1185">Reference proteome</keyword>
<dbReference type="GO" id="GO:0050660">
    <property type="term" value="F:flavin adenine dinucleotide binding"/>
    <property type="evidence" value="ECO:0007669"/>
    <property type="project" value="InterPro"/>
</dbReference>
<dbReference type="FunFam" id="3.40.50.1220:FF:000008">
    <property type="entry name" value="Acetolactate synthase"/>
    <property type="match status" value="1"/>
</dbReference>
<dbReference type="GO" id="GO:0005948">
    <property type="term" value="C:acetolactate synthase complex"/>
    <property type="evidence" value="ECO:0007669"/>
    <property type="project" value="TreeGrafter"/>
</dbReference>
<dbReference type="PANTHER" id="PTHR18968">
    <property type="entry name" value="THIAMINE PYROPHOSPHATE ENZYMES"/>
    <property type="match status" value="1"/>
</dbReference>
<dbReference type="GeneID" id="5709433"/>
<dbReference type="Proteomes" id="UP000001137">
    <property type="component" value="Chromosome"/>
</dbReference>
<evidence type="ECO:0000256" key="3">
    <source>
        <dbReference type="ARBA" id="ARBA00007812"/>
    </source>
</evidence>
<dbReference type="Pfam" id="PF00205">
    <property type="entry name" value="TPP_enzyme_M"/>
    <property type="match status" value="1"/>
</dbReference>
<dbReference type="UniPathway" id="UPA00047">
    <property type="reaction ID" value="UER00055"/>
</dbReference>
<comment type="catalytic activity">
    <reaction evidence="12">
        <text>2 pyruvate + H(+) = (2S)-2-acetolactate + CO2</text>
        <dbReference type="Rhea" id="RHEA:25249"/>
        <dbReference type="ChEBI" id="CHEBI:15361"/>
        <dbReference type="ChEBI" id="CHEBI:15378"/>
        <dbReference type="ChEBI" id="CHEBI:16526"/>
        <dbReference type="ChEBI" id="CHEBI:58476"/>
        <dbReference type="EC" id="2.2.1.6"/>
    </reaction>
</comment>
<keyword evidence="9 12" id="KW-0786">Thiamine pyrophosphate</keyword>
<evidence type="ECO:0000256" key="5">
    <source>
        <dbReference type="ARBA" id="ARBA00022605"/>
    </source>
</evidence>
<dbReference type="CDD" id="cd02015">
    <property type="entry name" value="TPP_AHAS"/>
    <property type="match status" value="1"/>
</dbReference>
<dbReference type="InterPro" id="IPR029035">
    <property type="entry name" value="DHS-like_NAD/FAD-binding_dom"/>
</dbReference>